<name>A0A947CUB3_HYDSH</name>
<dbReference type="Proteomes" id="UP000748108">
    <property type="component" value="Unassembled WGS sequence"/>
</dbReference>
<comment type="caution">
    <text evidence="2">The sequence shown here is derived from an EMBL/GenBank/DDBJ whole genome shotgun (WGS) entry which is preliminary data.</text>
</comment>
<organism evidence="2 3">
    <name type="scientific">Hydrogenibacillus schlegelii</name>
    <name type="common">Bacillus schlegelii</name>
    <dbReference type="NCBI Taxonomy" id="1484"/>
    <lineage>
        <taxon>Bacteria</taxon>
        <taxon>Bacillati</taxon>
        <taxon>Bacillota</taxon>
        <taxon>Bacilli</taxon>
        <taxon>Bacillales</taxon>
        <taxon>Bacillales Family X. Incertae Sedis</taxon>
        <taxon>Hydrogenibacillus</taxon>
    </lineage>
</organism>
<keyword evidence="1" id="KW-0472">Membrane</keyword>
<protein>
    <submittedName>
        <fullName evidence="2">Uncharacterized protein</fullName>
    </submittedName>
</protein>
<feature type="non-terminal residue" evidence="2">
    <location>
        <position position="1"/>
    </location>
</feature>
<gene>
    <name evidence="2" type="ORF">KM312_00650</name>
</gene>
<evidence type="ECO:0000313" key="2">
    <source>
        <dbReference type="EMBL" id="MBT9281174.1"/>
    </source>
</evidence>
<feature type="transmembrane region" description="Helical" evidence="1">
    <location>
        <begin position="21"/>
        <end position="39"/>
    </location>
</feature>
<sequence length="151" mass="16468">DHDQERGEAAFDLVRHFGKTLGGIGLTLGGLAALGFLGVGAPVVIGLAVGGLAVWGVATAVKWWDRRYNGGRLAESVGRGIKNGIAWVKSLPDRAVQTWRAVREAPGRVWRLVEQKVWEAAKDAGREAARRGIRWMTDKVKKFFQPKPTAK</sequence>
<accession>A0A947CUB3</accession>
<dbReference type="EMBL" id="JAHHQF010000031">
    <property type="protein sequence ID" value="MBT9281174.1"/>
    <property type="molecule type" value="Genomic_DNA"/>
</dbReference>
<reference evidence="2" key="1">
    <citation type="journal article" date="2021" name="Microbiology">
        <title>Metagenomic Analysis of the Microbial Community in the Underground Coal Fire Area (Kemerovo Region, Russia) Revealed Predominance of Thermophilic Members of the Phyla Deinococcus-thermus, Aquificae, and Firmicutes.</title>
        <authorList>
            <person name="Kadnikov V."/>
            <person name="Mardanov A.V."/>
            <person name="Beletsky A.V."/>
            <person name="Karnachuk O.V."/>
            <person name="Ravin N.V."/>
        </authorList>
    </citation>
    <scope>NUCLEOTIDE SEQUENCE</scope>
    <source>
        <strain evidence="2">RBS10-49</strain>
    </source>
</reference>
<evidence type="ECO:0000313" key="3">
    <source>
        <dbReference type="Proteomes" id="UP000748108"/>
    </source>
</evidence>
<keyword evidence="1" id="KW-1133">Transmembrane helix</keyword>
<keyword evidence="1" id="KW-0812">Transmembrane</keyword>
<evidence type="ECO:0000256" key="1">
    <source>
        <dbReference type="SAM" id="Phobius"/>
    </source>
</evidence>
<dbReference type="AlphaFoldDB" id="A0A947CUB3"/>
<feature type="transmembrane region" description="Helical" evidence="1">
    <location>
        <begin position="45"/>
        <end position="64"/>
    </location>
</feature>
<proteinExistence type="predicted"/>